<dbReference type="EMBL" id="CAMGYJ010000004">
    <property type="protein sequence ID" value="CAI0402128.1"/>
    <property type="molecule type" value="Genomic_DNA"/>
</dbReference>
<evidence type="ECO:0000256" key="3">
    <source>
        <dbReference type="ARBA" id="ARBA00022759"/>
    </source>
</evidence>
<dbReference type="GO" id="GO:0003723">
    <property type="term" value="F:RNA binding"/>
    <property type="evidence" value="ECO:0007669"/>
    <property type="project" value="InterPro"/>
</dbReference>
<reference evidence="9" key="1">
    <citation type="submission" date="2022-08" db="EMBL/GenBank/DDBJ databases">
        <authorList>
            <person name="Gutierrez-Valencia J."/>
        </authorList>
    </citation>
    <scope>NUCLEOTIDE SEQUENCE</scope>
</reference>
<dbReference type="PANTHER" id="PTHR11240">
    <property type="entry name" value="RIBONUCLEASE T2"/>
    <property type="match status" value="1"/>
</dbReference>
<dbReference type="AlphaFoldDB" id="A0AAV0IWW0"/>
<comment type="caution">
    <text evidence="9">The sequence shown here is derived from an EMBL/GenBank/DDBJ whole genome shotgun (WGS) entry which is preliminary data.</text>
</comment>
<dbReference type="GO" id="GO:0005576">
    <property type="term" value="C:extracellular region"/>
    <property type="evidence" value="ECO:0007669"/>
    <property type="project" value="TreeGrafter"/>
</dbReference>
<keyword evidence="6" id="KW-0456">Lyase</keyword>
<evidence type="ECO:0000256" key="4">
    <source>
        <dbReference type="ARBA" id="ARBA00022801"/>
    </source>
</evidence>
<protein>
    <submittedName>
        <fullName evidence="9">Uncharacterized protein</fullName>
    </submittedName>
</protein>
<keyword evidence="3" id="KW-0255">Endonuclease</keyword>
<evidence type="ECO:0000313" key="10">
    <source>
        <dbReference type="Proteomes" id="UP001154282"/>
    </source>
</evidence>
<dbReference type="InterPro" id="IPR001568">
    <property type="entry name" value="RNase_T2-like"/>
</dbReference>
<dbReference type="GO" id="GO:0016787">
    <property type="term" value="F:hydrolase activity"/>
    <property type="evidence" value="ECO:0007669"/>
    <property type="project" value="UniProtKB-KW"/>
</dbReference>
<dbReference type="Pfam" id="PF00445">
    <property type="entry name" value="Ribonuclease_T2"/>
    <property type="match status" value="1"/>
</dbReference>
<evidence type="ECO:0000313" key="9">
    <source>
        <dbReference type="EMBL" id="CAI0402128.1"/>
    </source>
</evidence>
<evidence type="ECO:0000256" key="8">
    <source>
        <dbReference type="RuleBase" id="RU004328"/>
    </source>
</evidence>
<dbReference type="Gene3D" id="3.90.730.10">
    <property type="entry name" value="Ribonuclease T2-like"/>
    <property type="match status" value="1"/>
</dbReference>
<dbReference type="GO" id="GO:0006401">
    <property type="term" value="P:RNA catabolic process"/>
    <property type="evidence" value="ECO:0007669"/>
    <property type="project" value="TreeGrafter"/>
</dbReference>
<feature type="non-terminal residue" evidence="9">
    <location>
        <position position="1"/>
    </location>
</feature>
<organism evidence="9 10">
    <name type="scientific">Linum tenue</name>
    <dbReference type="NCBI Taxonomy" id="586396"/>
    <lineage>
        <taxon>Eukaryota</taxon>
        <taxon>Viridiplantae</taxon>
        <taxon>Streptophyta</taxon>
        <taxon>Embryophyta</taxon>
        <taxon>Tracheophyta</taxon>
        <taxon>Spermatophyta</taxon>
        <taxon>Magnoliopsida</taxon>
        <taxon>eudicotyledons</taxon>
        <taxon>Gunneridae</taxon>
        <taxon>Pentapetalae</taxon>
        <taxon>rosids</taxon>
        <taxon>fabids</taxon>
        <taxon>Malpighiales</taxon>
        <taxon>Linaceae</taxon>
        <taxon>Linum</taxon>
    </lineage>
</organism>
<feature type="active site" evidence="7">
    <location>
        <position position="1"/>
    </location>
</feature>
<sequence>HCLWPNYKNGAYPSNCDRDSVFHESQIEDVLPQLQKFWPTLACPSGDGVKFWTHEWEKHGTCSESEMDQHDYFVAALKLKDKANLLQILKSAGIRPDDGLYELDSIVEAIKERTGFTPGIECNVDSSRNSQLYQVFMCVDTSGSDFIECPILPKGRCASSIQFPKF</sequence>
<comment type="similarity">
    <text evidence="1 8">Belongs to the RNase T2 family.</text>
</comment>
<dbReference type="CDD" id="cd01061">
    <property type="entry name" value="RNase_T2_euk"/>
    <property type="match status" value="1"/>
</dbReference>
<feature type="active site" evidence="7">
    <location>
        <position position="55"/>
    </location>
</feature>
<accession>A0AAV0IWW0</accession>
<keyword evidence="10" id="KW-1185">Reference proteome</keyword>
<dbReference type="PANTHER" id="PTHR11240:SF75">
    <property type="entry name" value="RIBONUCLEASE 3"/>
    <property type="match status" value="1"/>
</dbReference>
<dbReference type="InterPro" id="IPR036430">
    <property type="entry name" value="RNase_T2-like_sf"/>
</dbReference>
<feature type="active site" evidence="7">
    <location>
        <position position="59"/>
    </location>
</feature>
<dbReference type="InterPro" id="IPR033697">
    <property type="entry name" value="Ribonuclease_T2_eukaryotic"/>
</dbReference>
<dbReference type="GO" id="GO:0033897">
    <property type="term" value="F:ribonuclease T2 activity"/>
    <property type="evidence" value="ECO:0007669"/>
    <property type="project" value="InterPro"/>
</dbReference>
<keyword evidence="5" id="KW-1015">Disulfide bond</keyword>
<gene>
    <name evidence="9" type="ORF">LITE_LOCUS11475</name>
</gene>
<keyword evidence="4" id="KW-0378">Hydrolase</keyword>
<keyword evidence="2" id="KW-0540">Nuclease</keyword>
<evidence type="ECO:0000256" key="5">
    <source>
        <dbReference type="ARBA" id="ARBA00023157"/>
    </source>
</evidence>
<evidence type="ECO:0000256" key="1">
    <source>
        <dbReference type="ARBA" id="ARBA00007469"/>
    </source>
</evidence>
<name>A0AAV0IWW0_9ROSI</name>
<evidence type="ECO:0000256" key="7">
    <source>
        <dbReference type="PIRSR" id="PIRSR633697-1"/>
    </source>
</evidence>
<dbReference type="InterPro" id="IPR033130">
    <property type="entry name" value="RNase_T2_His_AS_2"/>
</dbReference>
<dbReference type="Proteomes" id="UP001154282">
    <property type="component" value="Unassembled WGS sequence"/>
</dbReference>
<dbReference type="PROSITE" id="PS00531">
    <property type="entry name" value="RNASE_T2_2"/>
    <property type="match status" value="1"/>
</dbReference>
<proteinExistence type="inferred from homology"/>
<evidence type="ECO:0000256" key="2">
    <source>
        <dbReference type="ARBA" id="ARBA00022722"/>
    </source>
</evidence>
<evidence type="ECO:0000256" key="6">
    <source>
        <dbReference type="ARBA" id="ARBA00023239"/>
    </source>
</evidence>
<dbReference type="SUPFAM" id="SSF55895">
    <property type="entry name" value="Ribonuclease Rh-like"/>
    <property type="match status" value="1"/>
</dbReference>